<evidence type="ECO:0000313" key="2">
    <source>
        <dbReference type="Ensembl" id="ENSABRP00000013160.1"/>
    </source>
</evidence>
<accession>A0A8B9C3C8</accession>
<sequence length="163" mass="16403">MRRGHPAAGARRPPLAVRRCPSDPQPPGARRGLGGRRGAGPHPLLLRGGGGREPPRRRGCFPVEGAGGSGGPGEAAWGAGPAAEARAGTLFVLLVLVPVAGGSGGRAPTAPNEGYRLAGGRSPAPVSRGGPCEIRGSQGVSMATLCMWEGHMWGCPREKAALG</sequence>
<name>A0A8B9C3C8_9AVES</name>
<organism evidence="2 3">
    <name type="scientific">Anser brachyrhynchus</name>
    <name type="common">Pink-footed goose</name>
    <dbReference type="NCBI Taxonomy" id="132585"/>
    <lineage>
        <taxon>Eukaryota</taxon>
        <taxon>Metazoa</taxon>
        <taxon>Chordata</taxon>
        <taxon>Craniata</taxon>
        <taxon>Vertebrata</taxon>
        <taxon>Euteleostomi</taxon>
        <taxon>Archelosauria</taxon>
        <taxon>Archosauria</taxon>
        <taxon>Dinosauria</taxon>
        <taxon>Saurischia</taxon>
        <taxon>Theropoda</taxon>
        <taxon>Coelurosauria</taxon>
        <taxon>Aves</taxon>
        <taxon>Neognathae</taxon>
        <taxon>Galloanserae</taxon>
        <taxon>Anseriformes</taxon>
        <taxon>Anatidae</taxon>
        <taxon>Anserinae</taxon>
        <taxon>Anser</taxon>
    </lineage>
</organism>
<feature type="region of interest" description="Disordered" evidence="1">
    <location>
        <begin position="1"/>
        <end position="80"/>
    </location>
</feature>
<dbReference type="Ensembl" id="ENSABRT00000018822.1">
    <property type="protein sequence ID" value="ENSABRP00000013160.1"/>
    <property type="gene ID" value="ENSABRG00000011727.1"/>
</dbReference>
<dbReference type="AlphaFoldDB" id="A0A8B9C3C8"/>
<keyword evidence="3" id="KW-1185">Reference proteome</keyword>
<proteinExistence type="predicted"/>
<reference evidence="2" key="2">
    <citation type="submission" date="2025-09" db="UniProtKB">
        <authorList>
            <consortium name="Ensembl"/>
        </authorList>
    </citation>
    <scope>IDENTIFICATION</scope>
</reference>
<reference evidence="2" key="1">
    <citation type="submission" date="2025-08" db="UniProtKB">
        <authorList>
            <consortium name="Ensembl"/>
        </authorList>
    </citation>
    <scope>IDENTIFICATION</scope>
</reference>
<dbReference type="Proteomes" id="UP000694426">
    <property type="component" value="Unplaced"/>
</dbReference>
<evidence type="ECO:0000313" key="3">
    <source>
        <dbReference type="Proteomes" id="UP000694426"/>
    </source>
</evidence>
<feature type="compositionally biased region" description="Low complexity" evidence="1">
    <location>
        <begin position="1"/>
        <end position="19"/>
    </location>
</feature>
<protein>
    <submittedName>
        <fullName evidence="2">Uncharacterized protein</fullName>
    </submittedName>
</protein>
<feature type="region of interest" description="Disordered" evidence="1">
    <location>
        <begin position="102"/>
        <end position="131"/>
    </location>
</feature>
<evidence type="ECO:0000256" key="1">
    <source>
        <dbReference type="SAM" id="MobiDB-lite"/>
    </source>
</evidence>